<name>A0A4Q9QFP5_9APHY</name>
<evidence type="ECO:0000256" key="1">
    <source>
        <dbReference type="SAM" id="MobiDB-lite"/>
    </source>
</evidence>
<keyword evidence="3" id="KW-1185">Reference proteome</keyword>
<accession>A0A4Q9QFP5</accession>
<dbReference type="EMBL" id="ML145084">
    <property type="protein sequence ID" value="TBU66051.1"/>
    <property type="molecule type" value="Genomic_DNA"/>
</dbReference>
<organism evidence="2 3">
    <name type="scientific">Dichomitus squalens</name>
    <dbReference type="NCBI Taxonomy" id="114155"/>
    <lineage>
        <taxon>Eukaryota</taxon>
        <taxon>Fungi</taxon>
        <taxon>Dikarya</taxon>
        <taxon>Basidiomycota</taxon>
        <taxon>Agaricomycotina</taxon>
        <taxon>Agaricomycetes</taxon>
        <taxon>Polyporales</taxon>
        <taxon>Polyporaceae</taxon>
        <taxon>Dichomitus</taxon>
    </lineage>
</organism>
<evidence type="ECO:0000313" key="2">
    <source>
        <dbReference type="EMBL" id="TBU66051.1"/>
    </source>
</evidence>
<feature type="region of interest" description="Disordered" evidence="1">
    <location>
        <begin position="27"/>
        <end position="50"/>
    </location>
</feature>
<protein>
    <submittedName>
        <fullName evidence="2">Uncharacterized protein</fullName>
    </submittedName>
</protein>
<proteinExistence type="predicted"/>
<sequence length="105" mass="10846">MPLFLFHPTQGQFGSETARTTPYMHVHGSLPGRHEEASMASSSNSMPRDVAAAPRGVHSLVVALRSILAVAPLAGPIGLGSVTEVMSKSCANFQPALGPPAVVEG</sequence>
<evidence type="ECO:0000313" key="3">
    <source>
        <dbReference type="Proteomes" id="UP000292082"/>
    </source>
</evidence>
<dbReference type="AlphaFoldDB" id="A0A4Q9QFP5"/>
<reference evidence="2 3" key="1">
    <citation type="submission" date="2019-01" db="EMBL/GenBank/DDBJ databases">
        <title>Draft genome sequences of three monokaryotic isolates of the white-rot basidiomycete fungus Dichomitus squalens.</title>
        <authorList>
            <consortium name="DOE Joint Genome Institute"/>
            <person name="Lopez S.C."/>
            <person name="Andreopoulos B."/>
            <person name="Pangilinan J."/>
            <person name="Lipzen A."/>
            <person name="Riley R."/>
            <person name="Ahrendt S."/>
            <person name="Ng V."/>
            <person name="Barry K."/>
            <person name="Daum C."/>
            <person name="Grigoriev I.V."/>
            <person name="Hilden K.S."/>
            <person name="Makela M.R."/>
            <person name="de Vries R.P."/>
        </authorList>
    </citation>
    <scope>NUCLEOTIDE SEQUENCE [LARGE SCALE GENOMIC DNA]</scope>
    <source>
        <strain evidence="2 3">CBS 464.89</strain>
    </source>
</reference>
<dbReference type="Proteomes" id="UP000292082">
    <property type="component" value="Unassembled WGS sequence"/>
</dbReference>
<gene>
    <name evidence="2" type="ORF">BD310DRAFT_912649</name>
</gene>